<keyword evidence="2" id="KW-0282">Flagellum</keyword>
<dbReference type="GO" id="GO:0060285">
    <property type="term" value="P:cilium-dependent cell motility"/>
    <property type="evidence" value="ECO:0007669"/>
    <property type="project" value="TreeGrafter"/>
</dbReference>
<dbReference type="GO" id="GO:0070286">
    <property type="term" value="P:axonemal dynein complex assembly"/>
    <property type="evidence" value="ECO:0007669"/>
    <property type="project" value="InterPro"/>
</dbReference>
<keyword evidence="4" id="KW-0966">Cell projection</keyword>
<dbReference type="AlphaFoldDB" id="A0AA47P305"/>
<protein>
    <submittedName>
        <fullName evidence="6">Dynein regulatory complex subunit 2</fullName>
    </submittedName>
</protein>
<dbReference type="Pfam" id="PF14775">
    <property type="entry name" value="NYD-SP28_assoc"/>
    <property type="match status" value="1"/>
</dbReference>
<evidence type="ECO:0000313" key="6">
    <source>
        <dbReference type="EMBL" id="KAK0148666.1"/>
    </source>
</evidence>
<accession>A0AA47P305</accession>
<comment type="subcellular location">
    <subcellularLocation>
        <location evidence="1">Cytoplasm</location>
        <location evidence="1">Cytoskeleton</location>
        <location evidence="1">Flagellum axoneme</location>
    </subcellularLocation>
</comment>
<organism evidence="6 7">
    <name type="scientific">Merluccius polli</name>
    <name type="common">Benguela hake</name>
    <name type="synonym">Merluccius cadenati</name>
    <dbReference type="NCBI Taxonomy" id="89951"/>
    <lineage>
        <taxon>Eukaryota</taxon>
        <taxon>Metazoa</taxon>
        <taxon>Chordata</taxon>
        <taxon>Craniata</taxon>
        <taxon>Vertebrata</taxon>
        <taxon>Euteleostomi</taxon>
        <taxon>Actinopterygii</taxon>
        <taxon>Neopterygii</taxon>
        <taxon>Teleostei</taxon>
        <taxon>Neoteleostei</taxon>
        <taxon>Acanthomorphata</taxon>
        <taxon>Zeiogadaria</taxon>
        <taxon>Gadariae</taxon>
        <taxon>Gadiformes</taxon>
        <taxon>Gadoidei</taxon>
        <taxon>Merlucciidae</taxon>
        <taxon>Merluccius</taxon>
    </lineage>
</organism>
<evidence type="ECO:0000256" key="1">
    <source>
        <dbReference type="ARBA" id="ARBA00004611"/>
    </source>
</evidence>
<dbReference type="Proteomes" id="UP001174136">
    <property type="component" value="Unassembled WGS sequence"/>
</dbReference>
<evidence type="ECO:0000256" key="4">
    <source>
        <dbReference type="ARBA" id="ARBA00023273"/>
    </source>
</evidence>
<keyword evidence="3" id="KW-0969">Cilium</keyword>
<dbReference type="GO" id="GO:0005858">
    <property type="term" value="C:axonemal dynein complex"/>
    <property type="evidence" value="ECO:0007669"/>
    <property type="project" value="InterPro"/>
</dbReference>
<evidence type="ECO:0000256" key="2">
    <source>
        <dbReference type="ARBA" id="ARBA00022846"/>
    </source>
</evidence>
<evidence type="ECO:0000259" key="5">
    <source>
        <dbReference type="Pfam" id="PF14775"/>
    </source>
</evidence>
<dbReference type="GO" id="GO:0003352">
    <property type="term" value="P:regulation of cilium movement"/>
    <property type="evidence" value="ECO:0007669"/>
    <property type="project" value="TreeGrafter"/>
</dbReference>
<comment type="caution">
    <text evidence="6">The sequence shown here is derived from an EMBL/GenBank/DDBJ whole genome shotgun (WGS) entry which is preliminary data.</text>
</comment>
<dbReference type="EMBL" id="JAOPHQ010002004">
    <property type="protein sequence ID" value="KAK0148666.1"/>
    <property type="molecule type" value="Genomic_DNA"/>
</dbReference>
<evidence type="ECO:0000256" key="3">
    <source>
        <dbReference type="ARBA" id="ARBA00023069"/>
    </source>
</evidence>
<dbReference type="PANTHER" id="PTHR21625:SF0">
    <property type="entry name" value="DYNEIN REGULATORY COMPLEX SUBUNIT 2"/>
    <property type="match status" value="1"/>
</dbReference>
<proteinExistence type="predicted"/>
<dbReference type="InterPro" id="IPR029440">
    <property type="entry name" value="DRC1_C"/>
</dbReference>
<feature type="domain" description="Dynein regulatory complex protein 1 C-terminal" evidence="5">
    <location>
        <begin position="61"/>
        <end position="100"/>
    </location>
</feature>
<sequence>MQGEKILRRAEMCRKFETEHEKVLPFYTSSLTTEEQTQEKLKAMEPPSEELARAMLDYADLARFWQRYNKVLLERLCFEKEKDVLTQENQQLQALLRQYMDGISVSDEILRRRNPLLIVSQPTLALATGTERQRKQHTVIEAAHVIQHTL</sequence>
<evidence type="ECO:0000313" key="7">
    <source>
        <dbReference type="Proteomes" id="UP001174136"/>
    </source>
</evidence>
<keyword evidence="7" id="KW-1185">Reference proteome</keyword>
<dbReference type="InterPro" id="IPR039750">
    <property type="entry name" value="DRC1/DRC2"/>
</dbReference>
<name>A0AA47P305_MERPO</name>
<reference evidence="6" key="1">
    <citation type="journal article" date="2023" name="Front. Mar. Sci.">
        <title>A new Merluccius polli reference genome to investigate the effects of global change in West African waters.</title>
        <authorList>
            <person name="Mateo J.L."/>
            <person name="Blanco-Fernandez C."/>
            <person name="Garcia-Vazquez E."/>
            <person name="Machado-Schiaffino G."/>
        </authorList>
    </citation>
    <scope>NUCLEOTIDE SEQUENCE</scope>
    <source>
        <strain evidence="6">C29</strain>
        <tissue evidence="6">Fin</tissue>
    </source>
</reference>
<gene>
    <name evidence="6" type="primary">ccdc65</name>
    <name evidence="6" type="ORF">N1851_010996</name>
</gene>
<dbReference type="PANTHER" id="PTHR21625">
    <property type="entry name" value="NYD-SP28 PROTEIN"/>
    <property type="match status" value="1"/>
</dbReference>